<dbReference type="PROSITE" id="PS50931">
    <property type="entry name" value="HTH_LYSR"/>
    <property type="match status" value="1"/>
</dbReference>
<gene>
    <name evidence="6" type="ORF">H8K32_14500</name>
</gene>
<comment type="similarity">
    <text evidence="1">Belongs to the LysR transcriptional regulatory family.</text>
</comment>
<keyword evidence="3" id="KW-0238">DNA-binding</keyword>
<evidence type="ECO:0000313" key="7">
    <source>
        <dbReference type="Proteomes" id="UP000634011"/>
    </source>
</evidence>
<reference evidence="6" key="1">
    <citation type="submission" date="2020-08" db="EMBL/GenBank/DDBJ databases">
        <title>Novel species isolated from subtropical streams in China.</title>
        <authorList>
            <person name="Lu H."/>
        </authorList>
    </citation>
    <scope>NUCLEOTIDE SEQUENCE</scope>
    <source>
        <strain evidence="6">KACC 12607</strain>
    </source>
</reference>
<keyword evidence="2" id="KW-0805">Transcription regulation</keyword>
<comment type="caution">
    <text evidence="6">The sequence shown here is derived from an EMBL/GenBank/DDBJ whole genome shotgun (WGS) entry which is preliminary data.</text>
</comment>
<dbReference type="Gene3D" id="3.40.190.290">
    <property type="match status" value="1"/>
</dbReference>
<dbReference type="PANTHER" id="PTHR30419:SF2">
    <property type="entry name" value="LYSR FAMILY TRANSCRIPTIONAL REGULATOR"/>
    <property type="match status" value="1"/>
</dbReference>
<dbReference type="EMBL" id="JACOFV010000013">
    <property type="protein sequence ID" value="MBC3863314.1"/>
    <property type="molecule type" value="Genomic_DNA"/>
</dbReference>
<dbReference type="InterPro" id="IPR000847">
    <property type="entry name" value="LysR_HTH_N"/>
</dbReference>
<keyword evidence="7" id="KW-1185">Reference proteome</keyword>
<dbReference type="Pfam" id="PF00126">
    <property type="entry name" value="HTH_1"/>
    <property type="match status" value="1"/>
</dbReference>
<name>A0A923HLX8_9BURK</name>
<evidence type="ECO:0000259" key="5">
    <source>
        <dbReference type="PROSITE" id="PS50931"/>
    </source>
</evidence>
<keyword evidence="4" id="KW-0804">Transcription</keyword>
<dbReference type="Gene3D" id="1.10.10.10">
    <property type="entry name" value="Winged helix-like DNA-binding domain superfamily/Winged helix DNA-binding domain"/>
    <property type="match status" value="1"/>
</dbReference>
<evidence type="ECO:0000256" key="1">
    <source>
        <dbReference type="ARBA" id="ARBA00009437"/>
    </source>
</evidence>
<dbReference type="CDD" id="cd08421">
    <property type="entry name" value="PBP2_LTTR_like_1"/>
    <property type="match status" value="1"/>
</dbReference>
<dbReference type="SUPFAM" id="SSF46785">
    <property type="entry name" value="Winged helix' DNA-binding domain"/>
    <property type="match status" value="1"/>
</dbReference>
<dbReference type="PANTHER" id="PTHR30419">
    <property type="entry name" value="HTH-TYPE TRANSCRIPTIONAL REGULATOR YBHD"/>
    <property type="match status" value="1"/>
</dbReference>
<sequence>MHIAEAGNMTRGAEKMHISVSAASLRLKNLEEALGVPLFERLAKGVELTAAGENFLSHVRKIHSNLERMHADLNEFSLGVKGSLRIYANTNSINSYLPESLSTFLANNPSINIDLQEHNSNTIALAVMEGVADIGIMAGNIPTMGLEFLPFRTDRLILVVPKNSKFADELSIPFSTALTHNFVCLDVDSAIQIFLQQMATQMGQRLKVRIHVRSFDAICRMVAAGVGIGVVPHSAAEEHIQAGKLSGIELADDWAMREMKICFLNFNKLSSYGQQLVQFLSSGYCGIK</sequence>
<dbReference type="GO" id="GO:0005829">
    <property type="term" value="C:cytosol"/>
    <property type="evidence" value="ECO:0007669"/>
    <property type="project" value="TreeGrafter"/>
</dbReference>
<proteinExistence type="inferred from homology"/>
<dbReference type="GO" id="GO:0003700">
    <property type="term" value="F:DNA-binding transcription factor activity"/>
    <property type="evidence" value="ECO:0007669"/>
    <property type="project" value="InterPro"/>
</dbReference>
<dbReference type="InterPro" id="IPR036388">
    <property type="entry name" value="WH-like_DNA-bd_sf"/>
</dbReference>
<feature type="domain" description="HTH lysR-type" evidence="5">
    <location>
        <begin position="1"/>
        <end position="49"/>
    </location>
</feature>
<dbReference type="Pfam" id="PF03466">
    <property type="entry name" value="LysR_substrate"/>
    <property type="match status" value="1"/>
</dbReference>
<evidence type="ECO:0000256" key="3">
    <source>
        <dbReference type="ARBA" id="ARBA00023125"/>
    </source>
</evidence>
<organism evidence="6 7">
    <name type="scientific">Undibacterium jejuense</name>
    <dbReference type="NCBI Taxonomy" id="1344949"/>
    <lineage>
        <taxon>Bacteria</taxon>
        <taxon>Pseudomonadati</taxon>
        <taxon>Pseudomonadota</taxon>
        <taxon>Betaproteobacteria</taxon>
        <taxon>Burkholderiales</taxon>
        <taxon>Oxalobacteraceae</taxon>
        <taxon>Undibacterium</taxon>
    </lineage>
</organism>
<dbReference type="GO" id="GO:0003677">
    <property type="term" value="F:DNA binding"/>
    <property type="evidence" value="ECO:0007669"/>
    <property type="project" value="UniProtKB-KW"/>
</dbReference>
<evidence type="ECO:0000256" key="2">
    <source>
        <dbReference type="ARBA" id="ARBA00023015"/>
    </source>
</evidence>
<dbReference type="InterPro" id="IPR005119">
    <property type="entry name" value="LysR_subst-bd"/>
</dbReference>
<dbReference type="Proteomes" id="UP000634011">
    <property type="component" value="Unassembled WGS sequence"/>
</dbReference>
<accession>A0A923HLX8</accession>
<dbReference type="InterPro" id="IPR050950">
    <property type="entry name" value="HTH-type_LysR_regulators"/>
</dbReference>
<dbReference type="AlphaFoldDB" id="A0A923HLX8"/>
<evidence type="ECO:0000313" key="6">
    <source>
        <dbReference type="EMBL" id="MBC3863314.1"/>
    </source>
</evidence>
<protein>
    <submittedName>
        <fullName evidence="6">LysR family transcriptional regulator</fullName>
    </submittedName>
</protein>
<evidence type="ECO:0000256" key="4">
    <source>
        <dbReference type="ARBA" id="ARBA00023163"/>
    </source>
</evidence>
<dbReference type="SUPFAM" id="SSF53850">
    <property type="entry name" value="Periplasmic binding protein-like II"/>
    <property type="match status" value="1"/>
</dbReference>
<dbReference type="InterPro" id="IPR036390">
    <property type="entry name" value="WH_DNA-bd_sf"/>
</dbReference>